<dbReference type="OrthoDB" id="10017160at2759"/>
<evidence type="ECO:0000313" key="2">
    <source>
        <dbReference type="Proteomes" id="UP000499080"/>
    </source>
</evidence>
<gene>
    <name evidence="1" type="ORF">AVEN_93492_1</name>
</gene>
<dbReference type="AlphaFoldDB" id="A0A4Y2ARA3"/>
<proteinExistence type="predicted"/>
<dbReference type="GO" id="GO:0003676">
    <property type="term" value="F:nucleic acid binding"/>
    <property type="evidence" value="ECO:0007669"/>
    <property type="project" value="InterPro"/>
</dbReference>
<organism evidence="1 2">
    <name type="scientific">Araneus ventricosus</name>
    <name type="common">Orbweaver spider</name>
    <name type="synonym">Epeira ventricosa</name>
    <dbReference type="NCBI Taxonomy" id="182803"/>
    <lineage>
        <taxon>Eukaryota</taxon>
        <taxon>Metazoa</taxon>
        <taxon>Ecdysozoa</taxon>
        <taxon>Arthropoda</taxon>
        <taxon>Chelicerata</taxon>
        <taxon>Arachnida</taxon>
        <taxon>Araneae</taxon>
        <taxon>Araneomorphae</taxon>
        <taxon>Entelegynae</taxon>
        <taxon>Araneoidea</taxon>
        <taxon>Araneidae</taxon>
        <taxon>Araneus</taxon>
    </lineage>
</organism>
<evidence type="ECO:0000313" key="1">
    <source>
        <dbReference type="EMBL" id="GBL81716.1"/>
    </source>
</evidence>
<comment type="caution">
    <text evidence="1">The sequence shown here is derived from an EMBL/GenBank/DDBJ whole genome shotgun (WGS) entry which is preliminary data.</text>
</comment>
<name>A0A4Y2ARA3_ARAVE</name>
<dbReference type="Gene3D" id="3.30.420.10">
    <property type="entry name" value="Ribonuclease H-like superfamily/Ribonuclease H"/>
    <property type="match status" value="1"/>
</dbReference>
<dbReference type="InterPro" id="IPR036397">
    <property type="entry name" value="RNaseH_sf"/>
</dbReference>
<dbReference type="Proteomes" id="UP000499080">
    <property type="component" value="Unassembled WGS sequence"/>
</dbReference>
<sequence length="97" mass="11128">MLKSTQRTIRRKFCVRYFTEEIPFIYSNGFQRVKLHQDKATTPTSKSTTAFLEKMKTDTGTAYIPFQHIPVKSPELSPLDYCAFGLVKRALLNANPP</sequence>
<dbReference type="EMBL" id="BGPR01000026">
    <property type="protein sequence ID" value="GBL81716.1"/>
    <property type="molecule type" value="Genomic_DNA"/>
</dbReference>
<protein>
    <submittedName>
        <fullName evidence="1">Uncharacterized protein</fullName>
    </submittedName>
</protein>
<reference evidence="1 2" key="1">
    <citation type="journal article" date="2019" name="Sci. Rep.">
        <title>Orb-weaving spider Araneus ventricosus genome elucidates the spidroin gene catalogue.</title>
        <authorList>
            <person name="Kono N."/>
            <person name="Nakamura H."/>
            <person name="Ohtoshi R."/>
            <person name="Moran D.A.P."/>
            <person name="Shinohara A."/>
            <person name="Yoshida Y."/>
            <person name="Fujiwara M."/>
            <person name="Mori M."/>
            <person name="Tomita M."/>
            <person name="Arakawa K."/>
        </authorList>
    </citation>
    <scope>NUCLEOTIDE SEQUENCE [LARGE SCALE GENOMIC DNA]</scope>
</reference>
<accession>A0A4Y2ARA3</accession>
<keyword evidence="2" id="KW-1185">Reference proteome</keyword>